<organism evidence="18 19">
    <name type="scientific">BD1-7 clade bacterium</name>
    <dbReference type="NCBI Taxonomy" id="2029982"/>
    <lineage>
        <taxon>Bacteria</taxon>
        <taxon>Pseudomonadati</taxon>
        <taxon>Pseudomonadota</taxon>
        <taxon>Gammaproteobacteria</taxon>
        <taxon>Cellvibrionales</taxon>
        <taxon>Spongiibacteraceae</taxon>
        <taxon>BD1-7 clade</taxon>
    </lineage>
</organism>
<dbReference type="Proteomes" id="UP000441399">
    <property type="component" value="Unassembled WGS sequence"/>
</dbReference>
<dbReference type="SUPFAM" id="SSF55961">
    <property type="entry name" value="Bet v1-like"/>
    <property type="match status" value="1"/>
</dbReference>
<evidence type="ECO:0000256" key="5">
    <source>
        <dbReference type="ARBA" id="ARBA00022714"/>
    </source>
</evidence>
<evidence type="ECO:0000256" key="14">
    <source>
        <dbReference type="ARBA" id="ARBA00026095"/>
    </source>
</evidence>
<comment type="pathway">
    <text evidence="3">Hormone biosynthesis.</text>
</comment>
<comment type="similarity">
    <text evidence="13">Belongs to the cholesterol 7-desaturase family.</text>
</comment>
<keyword evidence="10" id="KW-0411">Iron-sulfur</keyword>
<evidence type="ECO:0000256" key="12">
    <source>
        <dbReference type="ARBA" id="ARBA00025712"/>
    </source>
</evidence>
<comment type="subcellular location">
    <subcellularLocation>
        <location evidence="2">Membrane</location>
    </subcellularLocation>
</comment>
<keyword evidence="8 18" id="KW-0560">Oxidoreductase</keyword>
<evidence type="ECO:0000256" key="4">
    <source>
        <dbReference type="ARBA" id="ARBA00022692"/>
    </source>
</evidence>
<keyword evidence="18" id="KW-0503">Monooxygenase</keyword>
<dbReference type="OrthoDB" id="9769355at2"/>
<dbReference type="PROSITE" id="PS51296">
    <property type="entry name" value="RIESKE"/>
    <property type="match status" value="1"/>
</dbReference>
<evidence type="ECO:0000256" key="3">
    <source>
        <dbReference type="ARBA" id="ARBA00004972"/>
    </source>
</evidence>
<dbReference type="GO" id="GO:0005737">
    <property type="term" value="C:cytoplasm"/>
    <property type="evidence" value="ECO:0007669"/>
    <property type="project" value="TreeGrafter"/>
</dbReference>
<keyword evidence="6" id="KW-0479">Metal-binding</keyword>
<keyword evidence="11" id="KW-0472">Membrane</keyword>
<evidence type="ECO:0000256" key="16">
    <source>
        <dbReference type="ARBA" id="ARBA00049548"/>
    </source>
</evidence>
<dbReference type="GO" id="GO:0008203">
    <property type="term" value="P:cholesterol metabolic process"/>
    <property type="evidence" value="ECO:0007669"/>
    <property type="project" value="InterPro"/>
</dbReference>
<dbReference type="PANTHER" id="PTHR21266">
    <property type="entry name" value="IRON-SULFUR DOMAIN CONTAINING PROTEIN"/>
    <property type="match status" value="1"/>
</dbReference>
<evidence type="ECO:0000256" key="10">
    <source>
        <dbReference type="ARBA" id="ARBA00023014"/>
    </source>
</evidence>
<evidence type="ECO:0000256" key="15">
    <source>
        <dbReference type="ARBA" id="ARBA00047853"/>
    </source>
</evidence>
<evidence type="ECO:0000256" key="2">
    <source>
        <dbReference type="ARBA" id="ARBA00004370"/>
    </source>
</evidence>
<keyword evidence="5" id="KW-0001">2Fe-2S</keyword>
<comment type="cofactor">
    <cofactor evidence="1">
        <name>Fe cation</name>
        <dbReference type="ChEBI" id="CHEBI:24875"/>
    </cofactor>
</comment>
<keyword evidence="4" id="KW-0812">Transmembrane</keyword>
<protein>
    <recommendedName>
        <fullName evidence="14">cholesterol 7-desaturase</fullName>
        <ecNumber evidence="14">1.14.19.21</ecNumber>
    </recommendedName>
</protein>
<name>A0A5S9QZL6_9GAMM</name>
<evidence type="ECO:0000256" key="8">
    <source>
        <dbReference type="ARBA" id="ARBA00023002"/>
    </source>
</evidence>
<evidence type="ECO:0000313" key="18">
    <source>
        <dbReference type="EMBL" id="CAA0124615.1"/>
    </source>
</evidence>
<dbReference type="Pfam" id="PF00355">
    <property type="entry name" value="Rieske"/>
    <property type="match status" value="1"/>
</dbReference>
<comment type="pathway">
    <text evidence="12">Steroid hormone biosynthesis; dafachronic acid biosynthesis.</text>
</comment>
<dbReference type="SUPFAM" id="SSF50022">
    <property type="entry name" value="ISP domain"/>
    <property type="match status" value="1"/>
</dbReference>
<sequence>MSSRYPMPMPYGWFHVSYSDELQSGQAKPIRYFGKDMVLFRTESGEVSCLDAYCPHMGAHLGHGIHEFMGKGGEVSGEDIVCPFHGWKFNTEGFCTDVPYAKNIPPKVKDNQCIPKYHVCERNQSIFVWYHPDSSVEPLWDVESIEEAQFDNEEWGEIENHCKKIRTHIQDIAENGADPAHFMYVHGTAHIPDVQDAEFGKYSRRVELTSKMNTPRGLVDGKIAFCNYGAGQTVTYFSGICDTVLLGLITPIDQEYVEVNFGFIQKKVDGKVPTGGVNAAIKADILKQLDEDTPIWENKIYRPLPILCDGDGPIAKFRRWYATYYADYDESKAGGDVPLKNVG</sequence>
<dbReference type="EMBL" id="CACSIO010000060">
    <property type="protein sequence ID" value="CAA0124615.1"/>
    <property type="molecule type" value="Genomic_DNA"/>
</dbReference>
<dbReference type="AlphaFoldDB" id="A0A5S9QZL6"/>
<dbReference type="GO" id="GO:0016020">
    <property type="term" value="C:membrane"/>
    <property type="evidence" value="ECO:0007669"/>
    <property type="project" value="UniProtKB-SubCell"/>
</dbReference>
<evidence type="ECO:0000256" key="6">
    <source>
        <dbReference type="ARBA" id="ARBA00022723"/>
    </source>
</evidence>
<dbReference type="PANTHER" id="PTHR21266:SF32">
    <property type="entry name" value="CHOLESTEROL 7-DESATURASE NVD"/>
    <property type="match status" value="1"/>
</dbReference>
<dbReference type="Gene3D" id="2.102.10.10">
    <property type="entry name" value="Rieske [2Fe-2S] iron-sulphur domain"/>
    <property type="match status" value="1"/>
</dbReference>
<evidence type="ECO:0000256" key="11">
    <source>
        <dbReference type="ARBA" id="ARBA00023136"/>
    </source>
</evidence>
<comment type="catalytic activity">
    <reaction evidence="15">
        <text>cholesterol + NADH + O2 + H(+) = 7-dehydrocholesterol + NAD(+) + 2 H2O</text>
        <dbReference type="Rhea" id="RHEA:51644"/>
        <dbReference type="ChEBI" id="CHEBI:15377"/>
        <dbReference type="ChEBI" id="CHEBI:15378"/>
        <dbReference type="ChEBI" id="CHEBI:15379"/>
        <dbReference type="ChEBI" id="CHEBI:16113"/>
        <dbReference type="ChEBI" id="CHEBI:17759"/>
        <dbReference type="ChEBI" id="CHEBI:57540"/>
        <dbReference type="ChEBI" id="CHEBI:57945"/>
        <dbReference type="EC" id="1.14.19.21"/>
    </reaction>
    <physiologicalReaction direction="left-to-right" evidence="15">
        <dbReference type="Rhea" id="RHEA:51645"/>
    </physiologicalReaction>
</comment>
<evidence type="ECO:0000259" key="17">
    <source>
        <dbReference type="PROSITE" id="PS51296"/>
    </source>
</evidence>
<reference evidence="18 19" key="1">
    <citation type="submission" date="2019-11" db="EMBL/GenBank/DDBJ databases">
        <authorList>
            <person name="Holert J."/>
        </authorList>
    </citation>
    <scope>NUCLEOTIDE SEQUENCE [LARGE SCALE GENOMIC DNA]</scope>
    <source>
        <strain evidence="18">SB11_3</strain>
    </source>
</reference>
<dbReference type="EC" id="1.14.19.21" evidence="14"/>
<dbReference type="InterPro" id="IPR036922">
    <property type="entry name" value="Rieske_2Fe-2S_sf"/>
</dbReference>
<comment type="catalytic activity">
    <reaction evidence="16">
        <text>cholesterol + NADPH + O2 + H(+) = 7-dehydrocholesterol + NADP(+) + 2 H2O</text>
        <dbReference type="Rhea" id="RHEA:45024"/>
        <dbReference type="ChEBI" id="CHEBI:15377"/>
        <dbReference type="ChEBI" id="CHEBI:15378"/>
        <dbReference type="ChEBI" id="CHEBI:15379"/>
        <dbReference type="ChEBI" id="CHEBI:16113"/>
        <dbReference type="ChEBI" id="CHEBI:17759"/>
        <dbReference type="ChEBI" id="CHEBI:57783"/>
        <dbReference type="ChEBI" id="CHEBI:58349"/>
        <dbReference type="EC" id="1.14.19.21"/>
    </reaction>
    <physiologicalReaction direction="left-to-right" evidence="16">
        <dbReference type="Rhea" id="RHEA:45025"/>
    </physiologicalReaction>
</comment>
<dbReference type="InterPro" id="IPR050584">
    <property type="entry name" value="Cholesterol_7-desaturase"/>
</dbReference>
<dbReference type="Pfam" id="PF19298">
    <property type="entry name" value="KshA_C"/>
    <property type="match status" value="1"/>
</dbReference>
<keyword evidence="19" id="KW-1185">Reference proteome</keyword>
<dbReference type="Gene3D" id="3.90.380.10">
    <property type="entry name" value="Naphthalene 1,2-dioxygenase Alpha Subunit, Chain A, domain 1"/>
    <property type="match status" value="1"/>
</dbReference>
<dbReference type="InterPro" id="IPR017941">
    <property type="entry name" value="Rieske_2Fe-2S"/>
</dbReference>
<evidence type="ECO:0000256" key="9">
    <source>
        <dbReference type="ARBA" id="ARBA00023004"/>
    </source>
</evidence>
<dbReference type="GO" id="GO:0046872">
    <property type="term" value="F:metal ion binding"/>
    <property type="evidence" value="ECO:0007669"/>
    <property type="project" value="UniProtKB-KW"/>
</dbReference>
<keyword evidence="9" id="KW-0408">Iron</keyword>
<keyword evidence="7" id="KW-1133">Transmembrane helix</keyword>
<dbReference type="CDD" id="cd03469">
    <property type="entry name" value="Rieske_RO_Alpha_N"/>
    <property type="match status" value="1"/>
</dbReference>
<evidence type="ECO:0000256" key="13">
    <source>
        <dbReference type="ARBA" id="ARBA00025729"/>
    </source>
</evidence>
<accession>A0A5S9QZL6</accession>
<dbReference type="GO" id="GO:0170056">
    <property type="term" value="F:cholesterol 7-desaturase [NAD(P)H] activity"/>
    <property type="evidence" value="ECO:0007669"/>
    <property type="project" value="UniProtKB-EC"/>
</dbReference>
<gene>
    <name evidence="18" type="primary">kshA_7</name>
    <name evidence="18" type="ORF">OPDIPICF_03174</name>
</gene>
<dbReference type="InterPro" id="IPR045605">
    <property type="entry name" value="KshA-like_C"/>
</dbReference>
<evidence type="ECO:0000313" key="19">
    <source>
        <dbReference type="Proteomes" id="UP000441399"/>
    </source>
</evidence>
<evidence type="ECO:0000256" key="7">
    <source>
        <dbReference type="ARBA" id="ARBA00022989"/>
    </source>
</evidence>
<feature type="domain" description="Rieske" evidence="17">
    <location>
        <begin position="13"/>
        <end position="128"/>
    </location>
</feature>
<dbReference type="GO" id="GO:0051537">
    <property type="term" value="F:2 iron, 2 sulfur cluster binding"/>
    <property type="evidence" value="ECO:0007669"/>
    <property type="project" value="UniProtKB-KW"/>
</dbReference>
<evidence type="ECO:0000256" key="1">
    <source>
        <dbReference type="ARBA" id="ARBA00001962"/>
    </source>
</evidence>
<dbReference type="GO" id="GO:0004497">
    <property type="term" value="F:monooxygenase activity"/>
    <property type="evidence" value="ECO:0007669"/>
    <property type="project" value="UniProtKB-KW"/>
</dbReference>
<proteinExistence type="inferred from homology"/>